<feature type="chain" id="PRO_5029774422" evidence="8">
    <location>
        <begin position="21"/>
        <end position="444"/>
    </location>
</feature>
<keyword evidence="6" id="KW-0472">Membrane</keyword>
<keyword evidence="3" id="KW-0813">Transport</keyword>
<evidence type="ECO:0000256" key="2">
    <source>
        <dbReference type="ARBA" id="ARBA00007613"/>
    </source>
</evidence>
<reference evidence="9 10" key="1">
    <citation type="submission" date="2020-02" db="EMBL/GenBank/DDBJ databases">
        <title>Out from the shadows clarifying the taxonomy of the family Cryomorphaceae and related taxa by utilizing the GTDB taxonomic framework.</title>
        <authorList>
            <person name="Bowman J.P."/>
        </authorList>
    </citation>
    <scope>NUCLEOTIDE SEQUENCE [LARGE SCALE GENOMIC DNA]</scope>
    <source>
        <strain evidence="9 10">QSSC 1-22</strain>
    </source>
</reference>
<organism evidence="9 10">
    <name type="scientific">Cryomorpha ignava</name>
    <dbReference type="NCBI Taxonomy" id="101383"/>
    <lineage>
        <taxon>Bacteria</taxon>
        <taxon>Pseudomonadati</taxon>
        <taxon>Bacteroidota</taxon>
        <taxon>Flavobacteriia</taxon>
        <taxon>Flavobacteriales</taxon>
        <taxon>Cryomorphaceae</taxon>
        <taxon>Cryomorpha</taxon>
    </lineage>
</organism>
<name>A0A7K3WNB4_9FLAO</name>
<dbReference type="SUPFAM" id="SSF56954">
    <property type="entry name" value="Outer membrane efflux proteins (OEP)"/>
    <property type="match status" value="1"/>
</dbReference>
<dbReference type="Proteomes" id="UP000486602">
    <property type="component" value="Unassembled WGS sequence"/>
</dbReference>
<keyword evidence="5" id="KW-0812">Transmembrane</keyword>
<dbReference type="RefSeq" id="WP_163284058.1">
    <property type="nucleotide sequence ID" value="NZ_JAAGVY010000008.1"/>
</dbReference>
<dbReference type="EMBL" id="JAAGVY010000008">
    <property type="protein sequence ID" value="NEN23140.1"/>
    <property type="molecule type" value="Genomic_DNA"/>
</dbReference>
<dbReference type="GO" id="GO:1990281">
    <property type="term" value="C:efflux pump complex"/>
    <property type="evidence" value="ECO:0007669"/>
    <property type="project" value="TreeGrafter"/>
</dbReference>
<dbReference type="Pfam" id="PF02321">
    <property type="entry name" value="OEP"/>
    <property type="match status" value="2"/>
</dbReference>
<keyword evidence="10" id="KW-1185">Reference proteome</keyword>
<proteinExistence type="inferred from homology"/>
<dbReference type="AlphaFoldDB" id="A0A7K3WNB4"/>
<keyword evidence="8" id="KW-0732">Signal</keyword>
<dbReference type="Gene3D" id="1.20.1600.10">
    <property type="entry name" value="Outer membrane efflux proteins (OEP)"/>
    <property type="match status" value="1"/>
</dbReference>
<dbReference type="InterPro" id="IPR003423">
    <property type="entry name" value="OMP_efflux"/>
</dbReference>
<evidence type="ECO:0000256" key="4">
    <source>
        <dbReference type="ARBA" id="ARBA00022452"/>
    </source>
</evidence>
<feature type="signal peptide" evidence="8">
    <location>
        <begin position="1"/>
        <end position="20"/>
    </location>
</feature>
<evidence type="ECO:0000256" key="8">
    <source>
        <dbReference type="SAM" id="SignalP"/>
    </source>
</evidence>
<dbReference type="PANTHER" id="PTHR30026:SF20">
    <property type="entry name" value="OUTER MEMBRANE PROTEIN TOLC"/>
    <property type="match status" value="1"/>
</dbReference>
<comment type="subcellular location">
    <subcellularLocation>
        <location evidence="1">Cell outer membrane</location>
    </subcellularLocation>
</comment>
<evidence type="ECO:0000256" key="6">
    <source>
        <dbReference type="ARBA" id="ARBA00023136"/>
    </source>
</evidence>
<comment type="similarity">
    <text evidence="2">Belongs to the outer membrane factor (OMF) (TC 1.B.17) family.</text>
</comment>
<keyword evidence="7" id="KW-0998">Cell outer membrane</keyword>
<dbReference type="GO" id="GO:0015562">
    <property type="term" value="F:efflux transmembrane transporter activity"/>
    <property type="evidence" value="ECO:0007669"/>
    <property type="project" value="InterPro"/>
</dbReference>
<sequence length="444" mass="50209">MMSRILTLLGLILLSSIATAQSLSLSLAEAQQMAIDSSYATRNARYNTEKKRKEVREVLANGFPQINGTAELQDFLKIPTQLVPAEFFGGEQGEFAEIQFGTKYNFTAGLSATQLIFDGTYLIGIKASKTVVELTTNQELKSEQDIKFNVAEAYHTVLLAIENLNILQENLGNFQKTLDDTQALYDNGLTEQQDVDQIKLNKNQITINIDRTQQFLEVSRKTLNFLIGIDLDRQITLTDNIENLVQVSNDQKYLEIEPQLNTHPDYLIAKTNLEIQDLTIRGNKAAYYPSLSGFFNYQQTALRNEFNFTDTDQPWFPTSIIGLRLNVPIWSSLQRRARVQQAEIGFQQSVMQLQQTEESLKLGVDRARSNYENALKTWGNQKESIALAQSISEKTNIKYSEGISSSFELNVAESQLLNEQTKYIQAAMDLLTAKQNLDRALNIN</sequence>
<evidence type="ECO:0000256" key="1">
    <source>
        <dbReference type="ARBA" id="ARBA00004442"/>
    </source>
</evidence>
<evidence type="ECO:0000256" key="5">
    <source>
        <dbReference type="ARBA" id="ARBA00022692"/>
    </source>
</evidence>
<dbReference type="InterPro" id="IPR051906">
    <property type="entry name" value="TolC-like"/>
</dbReference>
<evidence type="ECO:0000313" key="9">
    <source>
        <dbReference type="EMBL" id="NEN23140.1"/>
    </source>
</evidence>
<gene>
    <name evidence="9" type="ORF">G3O08_06465</name>
</gene>
<accession>A0A7K3WNB4</accession>
<dbReference type="GO" id="GO:0009279">
    <property type="term" value="C:cell outer membrane"/>
    <property type="evidence" value="ECO:0007669"/>
    <property type="project" value="UniProtKB-SubCell"/>
</dbReference>
<dbReference type="GO" id="GO:0015288">
    <property type="term" value="F:porin activity"/>
    <property type="evidence" value="ECO:0007669"/>
    <property type="project" value="TreeGrafter"/>
</dbReference>
<comment type="caution">
    <text evidence="9">The sequence shown here is derived from an EMBL/GenBank/DDBJ whole genome shotgun (WGS) entry which is preliminary data.</text>
</comment>
<evidence type="ECO:0000256" key="3">
    <source>
        <dbReference type="ARBA" id="ARBA00022448"/>
    </source>
</evidence>
<evidence type="ECO:0000313" key="10">
    <source>
        <dbReference type="Proteomes" id="UP000486602"/>
    </source>
</evidence>
<dbReference type="PANTHER" id="PTHR30026">
    <property type="entry name" value="OUTER MEMBRANE PROTEIN TOLC"/>
    <property type="match status" value="1"/>
</dbReference>
<protein>
    <submittedName>
        <fullName evidence="9">TolC family protein</fullName>
    </submittedName>
</protein>
<keyword evidence="4" id="KW-1134">Transmembrane beta strand</keyword>
<evidence type="ECO:0000256" key="7">
    <source>
        <dbReference type="ARBA" id="ARBA00023237"/>
    </source>
</evidence>